<dbReference type="Proteomes" id="UP000324091">
    <property type="component" value="Chromosome 15"/>
</dbReference>
<keyword evidence="2 4" id="KW-0732">Signal</keyword>
<sequence>MLKPPGLALLLLLFVCQEANTDAQISCPYRCHCFTPAQVLCGDGGISYLPRNVSRKVKEFILMSSDLQYLFSHTLAESPQLTKLVFLNNALRSVHSQAFEHLAELRELEVSGSPRLDNLFPGTFEKLGNLTRLMLNYNGFKSTAAGTFDSLKQLETLEMRGNIISDLPPFLFGNLHNLLVLDLSLNKLKGVKRETFSGLGRLEILKINNNLLSNLTADTFHNVSMLTELHLEGNKISELPDDIFFVLTELKVLNLRGNLLTTFSDKAFGFNASNLKELNLKGNALRELHSLRSLSSISDFILASNQLSTLPEDIFWNMTVLENLDLSENQLRSLPGTIFTGLLGMRTIHLNQNHLSELDAKMFEDQALVEQLYLSDNKLETLPAGVFDPFTIQITVRLHGNPWRCDCHMWNLHEWVLSNSQDIEMLDRMLCESPGFLRRRPVASIQRDQLVCSLSNGFGGCGQEIHNNTVVIKCKVDKCSQMTVKVQFQEDDGSVMEHVLQPELSSCRNETTVGRPAH</sequence>
<keyword evidence="7" id="KW-1185">Reference proteome</keyword>
<feature type="domain" description="LRRCT" evidence="5">
    <location>
        <begin position="401"/>
        <end position="453"/>
    </location>
</feature>
<evidence type="ECO:0000256" key="3">
    <source>
        <dbReference type="ARBA" id="ARBA00022737"/>
    </source>
</evidence>
<dbReference type="FunFam" id="3.80.10.10:FF:001360">
    <property type="entry name" value="Uncharacterized protein"/>
    <property type="match status" value="1"/>
</dbReference>
<accession>A0A5C6NZ91</accession>
<dbReference type="InterPro" id="IPR003591">
    <property type="entry name" value="Leu-rich_rpt_typical-subtyp"/>
</dbReference>
<reference evidence="6 7" key="1">
    <citation type="submission" date="2019-04" db="EMBL/GenBank/DDBJ databases">
        <title>Chromosome genome assembly for Takifugu flavidus.</title>
        <authorList>
            <person name="Xiao S."/>
        </authorList>
    </citation>
    <scope>NUCLEOTIDE SEQUENCE [LARGE SCALE GENOMIC DNA]</scope>
    <source>
        <strain evidence="6">HTHZ2018</strain>
        <tissue evidence="6">Muscle</tissue>
    </source>
</reference>
<feature type="chain" id="PRO_5022855705" description="LRRCT domain-containing protein" evidence="4">
    <location>
        <begin position="24"/>
        <end position="518"/>
    </location>
</feature>
<name>A0A5C6NZ91_9TELE</name>
<dbReference type="PROSITE" id="PS51450">
    <property type="entry name" value="LRR"/>
    <property type="match status" value="3"/>
</dbReference>
<dbReference type="Pfam" id="PF13855">
    <property type="entry name" value="LRR_8"/>
    <property type="match status" value="3"/>
</dbReference>
<keyword evidence="1" id="KW-0433">Leucine-rich repeat</keyword>
<dbReference type="PANTHER" id="PTHR24366">
    <property type="entry name" value="IG(IMMUNOGLOBULIN) AND LRR(LEUCINE RICH REPEAT) DOMAINS"/>
    <property type="match status" value="1"/>
</dbReference>
<keyword evidence="3" id="KW-0677">Repeat</keyword>
<dbReference type="InterPro" id="IPR001611">
    <property type="entry name" value="Leu-rich_rpt"/>
</dbReference>
<dbReference type="Gene3D" id="3.80.10.10">
    <property type="entry name" value="Ribonuclease Inhibitor"/>
    <property type="match status" value="2"/>
</dbReference>
<dbReference type="SMART" id="SM00369">
    <property type="entry name" value="LRR_TYP"/>
    <property type="match status" value="12"/>
</dbReference>
<dbReference type="InterPro" id="IPR000483">
    <property type="entry name" value="Cys-rich_flank_reg_C"/>
</dbReference>
<dbReference type="AlphaFoldDB" id="A0A5C6NZ91"/>
<dbReference type="EMBL" id="RHFK02000007">
    <property type="protein sequence ID" value="TWW72854.1"/>
    <property type="molecule type" value="Genomic_DNA"/>
</dbReference>
<evidence type="ECO:0000256" key="1">
    <source>
        <dbReference type="ARBA" id="ARBA00022614"/>
    </source>
</evidence>
<proteinExistence type="predicted"/>
<dbReference type="SUPFAM" id="SSF52058">
    <property type="entry name" value="L domain-like"/>
    <property type="match status" value="1"/>
</dbReference>
<evidence type="ECO:0000256" key="4">
    <source>
        <dbReference type="SAM" id="SignalP"/>
    </source>
</evidence>
<dbReference type="InterPro" id="IPR032675">
    <property type="entry name" value="LRR_dom_sf"/>
</dbReference>
<evidence type="ECO:0000256" key="2">
    <source>
        <dbReference type="ARBA" id="ARBA00022729"/>
    </source>
</evidence>
<comment type="caution">
    <text evidence="6">The sequence shown here is derived from an EMBL/GenBank/DDBJ whole genome shotgun (WGS) entry which is preliminary data.</text>
</comment>
<protein>
    <recommendedName>
        <fullName evidence="5">LRRCT domain-containing protein</fullName>
    </recommendedName>
</protein>
<organism evidence="6 7">
    <name type="scientific">Takifugu flavidus</name>
    <name type="common">sansaifugu</name>
    <dbReference type="NCBI Taxonomy" id="433684"/>
    <lineage>
        <taxon>Eukaryota</taxon>
        <taxon>Metazoa</taxon>
        <taxon>Chordata</taxon>
        <taxon>Craniata</taxon>
        <taxon>Vertebrata</taxon>
        <taxon>Euteleostomi</taxon>
        <taxon>Actinopterygii</taxon>
        <taxon>Neopterygii</taxon>
        <taxon>Teleostei</taxon>
        <taxon>Neoteleostei</taxon>
        <taxon>Acanthomorphata</taxon>
        <taxon>Eupercaria</taxon>
        <taxon>Tetraodontiformes</taxon>
        <taxon>Tetradontoidea</taxon>
        <taxon>Tetraodontidae</taxon>
        <taxon>Takifugu</taxon>
    </lineage>
</organism>
<evidence type="ECO:0000259" key="5">
    <source>
        <dbReference type="SMART" id="SM00082"/>
    </source>
</evidence>
<evidence type="ECO:0000313" key="6">
    <source>
        <dbReference type="EMBL" id="TWW72854.1"/>
    </source>
</evidence>
<dbReference type="PANTHER" id="PTHR24366:SF96">
    <property type="entry name" value="LEUCINE RICH REPEAT CONTAINING 53"/>
    <property type="match status" value="1"/>
</dbReference>
<dbReference type="FunFam" id="3.80.10.10:FF:001164">
    <property type="entry name" value="GH01279p"/>
    <property type="match status" value="1"/>
</dbReference>
<gene>
    <name evidence="6" type="ORF">D4764_15G0002480</name>
</gene>
<dbReference type="SMART" id="SM00082">
    <property type="entry name" value="LRRCT"/>
    <property type="match status" value="1"/>
</dbReference>
<evidence type="ECO:0000313" key="7">
    <source>
        <dbReference type="Proteomes" id="UP000324091"/>
    </source>
</evidence>
<dbReference type="SMART" id="SM00364">
    <property type="entry name" value="LRR_BAC"/>
    <property type="match status" value="7"/>
</dbReference>
<feature type="signal peptide" evidence="4">
    <location>
        <begin position="1"/>
        <end position="23"/>
    </location>
</feature>